<sequence>MKSKKTSNLTKFNLKKILARITNRLGIKLLCLLMSFLLFLFVRYQKEYTKDYVAKIEIKNTPSRLLIANDVPEYITITLTGFKDNIYELPTEFSAYIDLTNAVIGSNMYDVLLDSDIDYSKMNIIINPSQIPIILDELSYKTVPIKVPIVGKTSYGLTIDNIRVNPSNTIISGPKTLVSSMNEIKTYNVDVTGKYFDYSTISRINSPINIKSDVSRVNINIIFDRNLDRKEFNNIAVKIDNLNGKFKINNTNPLIINKVILEANKVMLSNLSPDDIKLYIDLQKLTNSGIYSNISVEANIPEHTRLLEIEPSFFDIEITERDTNDNNIINTNENTNENNLNNASNE</sequence>
<accession>A0A1E5NFB1</accession>
<evidence type="ECO:0000313" key="3">
    <source>
        <dbReference type="Proteomes" id="UP000095247"/>
    </source>
</evidence>
<organism evidence="2 3">
    <name type="scientific">Brachyspira hampsonii</name>
    <dbReference type="NCBI Taxonomy" id="1287055"/>
    <lineage>
        <taxon>Bacteria</taxon>
        <taxon>Pseudomonadati</taxon>
        <taxon>Spirochaetota</taxon>
        <taxon>Spirochaetia</taxon>
        <taxon>Brachyspirales</taxon>
        <taxon>Brachyspiraceae</taxon>
        <taxon>Brachyspira</taxon>
    </lineage>
</organism>
<name>A0A1E5NFB1_9SPIR</name>
<dbReference type="InterPro" id="IPR053154">
    <property type="entry name" value="c-di-AMP_regulator"/>
</dbReference>
<feature type="region of interest" description="Disordered" evidence="1">
    <location>
        <begin position="325"/>
        <end position="346"/>
    </location>
</feature>
<dbReference type="PANTHER" id="PTHR37804:SF1">
    <property type="entry name" value="CDAA REGULATORY PROTEIN CDAR"/>
    <property type="match status" value="1"/>
</dbReference>
<evidence type="ECO:0000256" key="1">
    <source>
        <dbReference type="SAM" id="MobiDB-lite"/>
    </source>
</evidence>
<dbReference type="Gene3D" id="2.170.120.40">
    <property type="entry name" value="YbbR-like domain"/>
    <property type="match status" value="1"/>
</dbReference>
<reference evidence="2 3" key="1">
    <citation type="submission" date="2016-08" db="EMBL/GenBank/DDBJ databases">
        <title>Characterization and recognition of Brachyspira hampsonii sp. nov., a novel intestinal spirochete that is pathogenic to pigs.</title>
        <authorList>
            <person name="Mirajkar N."/>
            <person name="La T."/>
            <person name="Phillips N."/>
            <person name="Hampson D."/>
            <person name="Gebhart C."/>
        </authorList>
    </citation>
    <scope>NUCLEOTIDE SEQUENCE [LARGE SCALE GENOMIC DNA]</scope>
    <source>
        <strain evidence="2 3">P280/1</strain>
    </source>
</reference>
<dbReference type="RefSeq" id="WP_069726327.1">
    <property type="nucleotide sequence ID" value="NZ_MDCO01000009.1"/>
</dbReference>
<dbReference type="PANTHER" id="PTHR37804">
    <property type="entry name" value="CDAA REGULATORY PROTEIN CDAR"/>
    <property type="match status" value="1"/>
</dbReference>
<protein>
    <recommendedName>
        <fullName evidence="4">YbbR-like domain-containing protein</fullName>
    </recommendedName>
</protein>
<dbReference type="Proteomes" id="UP000095247">
    <property type="component" value="Unassembled WGS sequence"/>
</dbReference>
<dbReference type="AlphaFoldDB" id="A0A1E5NFB1"/>
<dbReference type="Gene3D" id="2.170.120.30">
    <property type="match status" value="2"/>
</dbReference>
<proteinExistence type="predicted"/>
<evidence type="ECO:0008006" key="4">
    <source>
        <dbReference type="Google" id="ProtNLM"/>
    </source>
</evidence>
<evidence type="ECO:0000313" key="2">
    <source>
        <dbReference type="EMBL" id="OEJ14828.1"/>
    </source>
</evidence>
<gene>
    <name evidence="2" type="ORF">BFL38_08300</name>
</gene>
<dbReference type="EMBL" id="MDCO01000009">
    <property type="protein sequence ID" value="OEJ14828.1"/>
    <property type="molecule type" value="Genomic_DNA"/>
</dbReference>
<comment type="caution">
    <text evidence="2">The sequence shown here is derived from an EMBL/GenBank/DDBJ whole genome shotgun (WGS) entry which is preliminary data.</text>
</comment>